<keyword evidence="1" id="KW-0004">4Fe-4S</keyword>
<organism evidence="8">
    <name type="scientific">Thermodesulforhabdus norvegica</name>
    <dbReference type="NCBI Taxonomy" id="39841"/>
    <lineage>
        <taxon>Bacteria</taxon>
        <taxon>Pseudomonadati</taxon>
        <taxon>Thermodesulfobacteriota</taxon>
        <taxon>Syntrophobacteria</taxon>
        <taxon>Syntrophobacterales</taxon>
        <taxon>Thermodesulforhabdaceae</taxon>
        <taxon>Thermodesulforhabdus</taxon>
    </lineage>
</organism>
<dbReference type="InterPro" id="IPR013785">
    <property type="entry name" value="Aldolase_TIM"/>
</dbReference>
<accession>A0A7C1AWP4</accession>
<evidence type="ECO:0000256" key="1">
    <source>
        <dbReference type="ARBA" id="ARBA00022485"/>
    </source>
</evidence>
<sequence length="367" mass="40953">MLVCSLCGKVVENAGPVLGVCRECLLNKWHDVESRIRNVHLKSRQRFHLPEEVPRNSNGRKCKICVLGCSLGPSETGFCGIRKGEPKSFALDGNLRGKFSAYLDPLPTNCVADWVCPGGTGSGYPRFAYERGPEVGYYNLAVFFEACNLNCLFCQNWSFKLAHLRSGWRSVDELVGEINDRTSCVCFFGGDPSPQLPFAFRAIKKMLRQKQGSILRICWETNGMASRPWLDKMLEFSLKTGGCIKVDIKAWSNPVYMAMCGVGNEKVIENVKYLAGRFRIRRDPPLVVFSTLLVPEYVTEEEVFQIAKLIASIDPDIPYTLLGFAPQFEMRDFSTTAKAHAESCLDAALSAGLKRVRLANRHLLCGA</sequence>
<evidence type="ECO:0000256" key="2">
    <source>
        <dbReference type="ARBA" id="ARBA00022691"/>
    </source>
</evidence>
<dbReference type="InterPro" id="IPR007197">
    <property type="entry name" value="rSAM"/>
</dbReference>
<proteinExistence type="predicted"/>
<keyword evidence="2 6" id="KW-0949">S-adenosyl-L-methionine</keyword>
<dbReference type="Proteomes" id="UP000886355">
    <property type="component" value="Unassembled WGS sequence"/>
</dbReference>
<dbReference type="GO" id="GO:0003824">
    <property type="term" value="F:catalytic activity"/>
    <property type="evidence" value="ECO:0007669"/>
    <property type="project" value="InterPro"/>
</dbReference>
<evidence type="ECO:0000256" key="3">
    <source>
        <dbReference type="ARBA" id="ARBA00022723"/>
    </source>
</evidence>
<dbReference type="PANTHER" id="PTHR30352:SF22">
    <property type="entry name" value="PYRUVATE FORMATE-LYASE ACTIVATING ENZYME HOMOLOG"/>
    <property type="match status" value="1"/>
</dbReference>
<evidence type="ECO:0000256" key="4">
    <source>
        <dbReference type="ARBA" id="ARBA00023004"/>
    </source>
</evidence>
<dbReference type="AlphaFoldDB" id="A0A7C1AWP4"/>
<comment type="cofactor">
    <cofactor evidence="6">
        <name>[4Fe-4S] cluster</name>
        <dbReference type="ChEBI" id="CHEBI:49883"/>
    </cofactor>
    <text evidence="6">Binds 1 [4Fe-4S] cluster. The cluster is coordinated with 3 cysteines and an exchangeable S-adenosyl-L-methionine.</text>
</comment>
<dbReference type="PANTHER" id="PTHR30352">
    <property type="entry name" value="PYRUVATE FORMATE-LYASE-ACTIVATING ENZYME"/>
    <property type="match status" value="1"/>
</dbReference>
<comment type="caution">
    <text evidence="8">The sequence shown here is derived from an EMBL/GenBank/DDBJ whole genome shotgun (WGS) entry which is preliminary data.</text>
</comment>
<dbReference type="InterPro" id="IPR016431">
    <property type="entry name" value="Pyrv-formate_lyase-activ_prd"/>
</dbReference>
<keyword evidence="4 6" id="KW-0408">Iron</keyword>
<evidence type="ECO:0000256" key="6">
    <source>
        <dbReference type="PIRSR" id="PIRSR004869-50"/>
    </source>
</evidence>
<name>A0A7C1AWP4_9BACT</name>
<feature type="binding site" evidence="6">
    <location>
        <position position="151"/>
    </location>
    <ligand>
        <name>[4Fe-4S] cluster</name>
        <dbReference type="ChEBI" id="CHEBI:49883"/>
        <note>4Fe-4S-S-AdoMet</note>
    </ligand>
</feature>
<evidence type="ECO:0000256" key="5">
    <source>
        <dbReference type="ARBA" id="ARBA00023014"/>
    </source>
</evidence>
<gene>
    <name evidence="8" type="ORF">ENG14_04225</name>
</gene>
<dbReference type="SUPFAM" id="SSF102114">
    <property type="entry name" value="Radical SAM enzymes"/>
    <property type="match status" value="1"/>
</dbReference>
<reference evidence="8" key="1">
    <citation type="journal article" date="2020" name="mSystems">
        <title>Genome- and Community-Level Interaction Insights into Carbon Utilization and Element Cycling Functions of Hydrothermarchaeota in Hydrothermal Sediment.</title>
        <authorList>
            <person name="Zhou Z."/>
            <person name="Liu Y."/>
            <person name="Xu W."/>
            <person name="Pan J."/>
            <person name="Luo Z.H."/>
            <person name="Li M."/>
        </authorList>
    </citation>
    <scope>NUCLEOTIDE SEQUENCE [LARGE SCALE GENOMIC DNA]</scope>
    <source>
        <strain evidence="8">HyVt-19</strain>
    </source>
</reference>
<dbReference type="GO" id="GO:0046872">
    <property type="term" value="F:metal ion binding"/>
    <property type="evidence" value="ECO:0007669"/>
    <property type="project" value="UniProtKB-KW"/>
</dbReference>
<protein>
    <submittedName>
        <fullName evidence="8">Radical SAM protein</fullName>
    </submittedName>
</protein>
<keyword evidence="3 6" id="KW-0479">Metal-binding</keyword>
<dbReference type="CDD" id="cd01335">
    <property type="entry name" value="Radical_SAM"/>
    <property type="match status" value="1"/>
</dbReference>
<dbReference type="PIRSF" id="PIRSF004869">
    <property type="entry name" value="PflX_prd"/>
    <property type="match status" value="1"/>
</dbReference>
<feature type="binding site" evidence="6">
    <location>
        <position position="154"/>
    </location>
    <ligand>
        <name>[4Fe-4S] cluster</name>
        <dbReference type="ChEBI" id="CHEBI:49883"/>
        <note>4Fe-4S-S-AdoMet</note>
    </ligand>
</feature>
<dbReference type="InterPro" id="IPR058240">
    <property type="entry name" value="rSAM_sf"/>
</dbReference>
<feature type="binding site" evidence="6">
    <location>
        <position position="147"/>
    </location>
    <ligand>
        <name>[4Fe-4S] cluster</name>
        <dbReference type="ChEBI" id="CHEBI:49883"/>
        <note>4Fe-4S-S-AdoMet</note>
    </ligand>
</feature>
<dbReference type="Pfam" id="PF04055">
    <property type="entry name" value="Radical_SAM"/>
    <property type="match status" value="1"/>
</dbReference>
<dbReference type="SFLD" id="SFLDS00029">
    <property type="entry name" value="Radical_SAM"/>
    <property type="match status" value="1"/>
</dbReference>
<feature type="domain" description="Radical SAM core" evidence="7">
    <location>
        <begin position="130"/>
        <end position="367"/>
    </location>
</feature>
<dbReference type="GO" id="GO:0051539">
    <property type="term" value="F:4 iron, 4 sulfur cluster binding"/>
    <property type="evidence" value="ECO:0007669"/>
    <property type="project" value="UniProtKB-KW"/>
</dbReference>
<evidence type="ECO:0000313" key="8">
    <source>
        <dbReference type="EMBL" id="HDL90091.1"/>
    </source>
</evidence>
<keyword evidence="5 6" id="KW-0411">Iron-sulfur</keyword>
<dbReference type="Gene3D" id="3.20.20.70">
    <property type="entry name" value="Aldolase class I"/>
    <property type="match status" value="1"/>
</dbReference>
<dbReference type="InterPro" id="IPR034457">
    <property type="entry name" value="Organic_radical-activating"/>
</dbReference>
<dbReference type="PROSITE" id="PS51918">
    <property type="entry name" value="RADICAL_SAM"/>
    <property type="match status" value="1"/>
</dbReference>
<dbReference type="EMBL" id="DQZW01000200">
    <property type="protein sequence ID" value="HDL90091.1"/>
    <property type="molecule type" value="Genomic_DNA"/>
</dbReference>
<evidence type="ECO:0000259" key="7">
    <source>
        <dbReference type="PROSITE" id="PS51918"/>
    </source>
</evidence>